<organism evidence="4 5">
    <name type="scientific">Apiotrichum porosum</name>
    <dbReference type="NCBI Taxonomy" id="105984"/>
    <lineage>
        <taxon>Eukaryota</taxon>
        <taxon>Fungi</taxon>
        <taxon>Dikarya</taxon>
        <taxon>Basidiomycota</taxon>
        <taxon>Agaricomycotina</taxon>
        <taxon>Tremellomycetes</taxon>
        <taxon>Trichosporonales</taxon>
        <taxon>Trichosporonaceae</taxon>
        <taxon>Apiotrichum</taxon>
    </lineage>
</organism>
<evidence type="ECO:0000256" key="1">
    <source>
        <dbReference type="SAM" id="MobiDB-lite"/>
    </source>
</evidence>
<feature type="signal peptide" evidence="2">
    <location>
        <begin position="1"/>
        <end position="19"/>
    </location>
</feature>
<feature type="region of interest" description="Disordered" evidence="1">
    <location>
        <begin position="70"/>
        <end position="145"/>
    </location>
</feature>
<dbReference type="AlphaFoldDB" id="A0A427XN98"/>
<dbReference type="InterPro" id="IPR001283">
    <property type="entry name" value="CRISP-related"/>
</dbReference>
<dbReference type="RefSeq" id="XP_028475338.1">
    <property type="nucleotide sequence ID" value="XM_028624266.1"/>
</dbReference>
<dbReference type="InterPro" id="IPR035940">
    <property type="entry name" value="CAP_sf"/>
</dbReference>
<evidence type="ECO:0000259" key="3">
    <source>
        <dbReference type="SMART" id="SM00198"/>
    </source>
</evidence>
<feature type="compositionally biased region" description="Low complexity" evidence="1">
    <location>
        <begin position="116"/>
        <end position="132"/>
    </location>
</feature>
<dbReference type="PRINTS" id="PR00837">
    <property type="entry name" value="V5TPXLIKE"/>
</dbReference>
<reference evidence="4 5" key="1">
    <citation type="submission" date="2018-11" db="EMBL/GenBank/DDBJ databases">
        <title>Genome sequence of Apiotrichum porosum DSM 27194.</title>
        <authorList>
            <person name="Aliyu H."/>
            <person name="Gorte O."/>
            <person name="Ochsenreither K."/>
        </authorList>
    </citation>
    <scope>NUCLEOTIDE SEQUENCE [LARGE SCALE GENOMIC DNA]</scope>
    <source>
        <strain evidence="4 5">DSM 27194</strain>
    </source>
</reference>
<proteinExistence type="predicted"/>
<dbReference type="SUPFAM" id="SSF55797">
    <property type="entry name" value="PR-1-like"/>
    <property type="match status" value="1"/>
</dbReference>
<feature type="domain" description="SCP" evidence="3">
    <location>
        <begin position="216"/>
        <end position="354"/>
    </location>
</feature>
<feature type="region of interest" description="Disordered" evidence="1">
    <location>
        <begin position="180"/>
        <end position="212"/>
    </location>
</feature>
<dbReference type="GeneID" id="39593510"/>
<dbReference type="Gene3D" id="3.40.33.10">
    <property type="entry name" value="CAP"/>
    <property type="match status" value="1"/>
</dbReference>
<sequence length="366" mass="36886">MKIATIFTIIGALAAPAAALPQYGNFMGDAVSSGATWVAAEPSLADAADTAAAAAATANGTGVADAGAVAPVPTNGSAHHGHGSCGSKGSKHHTPSKGGNAPVPTPVVGSSAAGGSTTPMSDSTDTVPTPTDAAGSPAVTLANDSPPVVETYVANPTDGYGQQATADIQSTAVSTDAAASTGAASGGASGSPTLPVDSQNNKITANPSAEDIAGTSDASKWVVSYYNQWRKEFGAGEVVWNATLAQDSADHTKACNMSHQGDDNLAWMWASGTAPDFAVSGNLDGWASEWKDYPFDNPAANAYSHFTEMVWKGTTQIGCSWNVDCDPTKGDLGDAMHSMVYFTCKHFVAGNMLGAFGENVGKFVGS</sequence>
<evidence type="ECO:0000256" key="2">
    <source>
        <dbReference type="SAM" id="SignalP"/>
    </source>
</evidence>
<keyword evidence="2" id="KW-0732">Signal</keyword>
<dbReference type="PANTHER" id="PTHR10334">
    <property type="entry name" value="CYSTEINE-RICH SECRETORY PROTEIN-RELATED"/>
    <property type="match status" value="1"/>
</dbReference>
<dbReference type="Pfam" id="PF00188">
    <property type="entry name" value="CAP"/>
    <property type="match status" value="1"/>
</dbReference>
<evidence type="ECO:0000313" key="5">
    <source>
        <dbReference type="Proteomes" id="UP000279236"/>
    </source>
</evidence>
<dbReference type="Proteomes" id="UP000279236">
    <property type="component" value="Unassembled WGS sequence"/>
</dbReference>
<dbReference type="EMBL" id="RSCE01000008">
    <property type="protein sequence ID" value="RSH80391.1"/>
    <property type="molecule type" value="Genomic_DNA"/>
</dbReference>
<keyword evidence="5" id="KW-1185">Reference proteome</keyword>
<comment type="caution">
    <text evidence="4">The sequence shown here is derived from an EMBL/GenBank/DDBJ whole genome shotgun (WGS) entry which is preliminary data.</text>
</comment>
<dbReference type="InterPro" id="IPR014044">
    <property type="entry name" value="CAP_dom"/>
</dbReference>
<dbReference type="OrthoDB" id="337038at2759"/>
<dbReference type="STRING" id="105984.A0A427XN98"/>
<feature type="compositionally biased region" description="Polar residues" evidence="1">
    <location>
        <begin position="196"/>
        <end position="207"/>
    </location>
</feature>
<evidence type="ECO:0000313" key="4">
    <source>
        <dbReference type="EMBL" id="RSH80391.1"/>
    </source>
</evidence>
<gene>
    <name evidence="4" type="ORF">EHS24_008967</name>
</gene>
<feature type="chain" id="PRO_5019476133" description="SCP domain-containing protein" evidence="2">
    <location>
        <begin position="20"/>
        <end position="366"/>
    </location>
</feature>
<protein>
    <recommendedName>
        <fullName evidence="3">SCP domain-containing protein</fullName>
    </recommendedName>
</protein>
<accession>A0A427XN98</accession>
<name>A0A427XN98_9TREE</name>
<dbReference type="SMART" id="SM00198">
    <property type="entry name" value="SCP"/>
    <property type="match status" value="1"/>
</dbReference>